<dbReference type="SUPFAM" id="SSF56784">
    <property type="entry name" value="HAD-like"/>
    <property type="match status" value="1"/>
</dbReference>
<dbReference type="STRING" id="633807.BW732_08995"/>
<gene>
    <name evidence="1" type="ORF">BW732_08995</name>
</gene>
<accession>A0A1Q2D7R4</accession>
<dbReference type="NCBIfam" id="TIGR00099">
    <property type="entry name" value="Cof-subfamily"/>
    <property type="match status" value="1"/>
</dbReference>
<dbReference type="NCBIfam" id="NF007806">
    <property type="entry name" value="PRK10513.1"/>
    <property type="match status" value="1"/>
</dbReference>
<dbReference type="EMBL" id="CP019609">
    <property type="protein sequence ID" value="AQP54345.1"/>
    <property type="molecule type" value="Genomic_DNA"/>
</dbReference>
<dbReference type="Gene3D" id="3.40.50.1000">
    <property type="entry name" value="HAD superfamily/HAD-like"/>
    <property type="match status" value="1"/>
</dbReference>
<protein>
    <submittedName>
        <fullName evidence="1">Sugar-phosphatase</fullName>
    </submittedName>
</protein>
<dbReference type="Gene3D" id="3.30.1240.10">
    <property type="match status" value="1"/>
</dbReference>
<dbReference type="OrthoDB" id="9790031at2"/>
<dbReference type="GO" id="GO:0005829">
    <property type="term" value="C:cytosol"/>
    <property type="evidence" value="ECO:0007669"/>
    <property type="project" value="TreeGrafter"/>
</dbReference>
<keyword evidence="2" id="KW-1185">Reference proteome</keyword>
<dbReference type="RefSeq" id="WP_077276422.1">
    <property type="nucleotide sequence ID" value="NZ_CP019609.1"/>
</dbReference>
<dbReference type="InterPro" id="IPR000150">
    <property type="entry name" value="Cof"/>
</dbReference>
<proteinExistence type="predicted"/>
<dbReference type="CDD" id="cd07516">
    <property type="entry name" value="HAD_Pase"/>
    <property type="match status" value="1"/>
</dbReference>
<dbReference type="SFLD" id="SFLDG01140">
    <property type="entry name" value="C2.B:_Phosphomannomutase_and_P"/>
    <property type="match status" value="1"/>
</dbReference>
<dbReference type="GO" id="GO:0016791">
    <property type="term" value="F:phosphatase activity"/>
    <property type="evidence" value="ECO:0007669"/>
    <property type="project" value="TreeGrafter"/>
</dbReference>
<reference evidence="1 2" key="1">
    <citation type="journal article" date="2010" name="Int. J. Syst. Evol. Microbiol.">
        <title>Vagococcus penaei sp. nov., isolated from spoilage microbiota of cooked shrimp (Penaeus vannamei).</title>
        <authorList>
            <person name="Jaffres E."/>
            <person name="Prevost H."/>
            <person name="Rossero A."/>
            <person name="Joffraud J.J."/>
            <person name="Dousset X."/>
        </authorList>
    </citation>
    <scope>NUCLEOTIDE SEQUENCE [LARGE SCALE GENOMIC DNA]</scope>
    <source>
        <strain evidence="1 2">CD276</strain>
    </source>
</reference>
<dbReference type="SFLD" id="SFLDG01144">
    <property type="entry name" value="C2.B.4:_PGP_Like"/>
    <property type="match status" value="1"/>
</dbReference>
<name>A0A1Q2D7R4_9ENTE</name>
<dbReference type="GO" id="GO:0000287">
    <property type="term" value="F:magnesium ion binding"/>
    <property type="evidence" value="ECO:0007669"/>
    <property type="project" value="TreeGrafter"/>
</dbReference>
<dbReference type="AlphaFoldDB" id="A0A1Q2D7R4"/>
<dbReference type="InterPro" id="IPR006379">
    <property type="entry name" value="HAD-SF_hydro_IIB"/>
</dbReference>
<dbReference type="PANTHER" id="PTHR10000">
    <property type="entry name" value="PHOSPHOSERINE PHOSPHATASE"/>
    <property type="match status" value="1"/>
</dbReference>
<evidence type="ECO:0000313" key="2">
    <source>
        <dbReference type="Proteomes" id="UP000188246"/>
    </source>
</evidence>
<evidence type="ECO:0000313" key="1">
    <source>
        <dbReference type="EMBL" id="AQP54345.1"/>
    </source>
</evidence>
<dbReference type="PANTHER" id="PTHR10000:SF8">
    <property type="entry name" value="HAD SUPERFAMILY HYDROLASE-LIKE, TYPE 3"/>
    <property type="match status" value="1"/>
</dbReference>
<organism evidence="1 2">
    <name type="scientific">Vagococcus penaei</name>
    <dbReference type="NCBI Taxonomy" id="633807"/>
    <lineage>
        <taxon>Bacteria</taxon>
        <taxon>Bacillati</taxon>
        <taxon>Bacillota</taxon>
        <taxon>Bacilli</taxon>
        <taxon>Lactobacillales</taxon>
        <taxon>Enterococcaceae</taxon>
        <taxon>Vagococcus</taxon>
    </lineage>
</organism>
<dbReference type="Pfam" id="PF08282">
    <property type="entry name" value="Hydrolase_3"/>
    <property type="match status" value="1"/>
</dbReference>
<dbReference type="PROSITE" id="PS01229">
    <property type="entry name" value="COF_2"/>
    <property type="match status" value="1"/>
</dbReference>
<sequence length="269" mass="29849">MSIKLVAIDIDGTLLNSERKITPEVKATIKTAIEAGVNIVIATGRPTIGIEHIINELDLTSDHSYSITYNGALVQNTGTKEIVLKHPMTFDDYLDLEYLSRKLNVHFHVQDATTMYTANRNISPYTINEAMLTGIPLVYRAVDEMTEQIEFIKMMMIDDPKVLDEAITKIPQSYRDRFTMVKSDTIYFEILNKQASKGGAVFELADRLGIQRDEVMAIGDNENDLSMIEAAGVGVAMGNAVASVKKAADKITKTNDEHGVAHALKEWVL</sequence>
<dbReference type="InterPro" id="IPR036412">
    <property type="entry name" value="HAD-like_sf"/>
</dbReference>
<dbReference type="Proteomes" id="UP000188246">
    <property type="component" value="Chromosome"/>
</dbReference>
<dbReference type="InterPro" id="IPR023214">
    <property type="entry name" value="HAD_sf"/>
</dbReference>
<dbReference type="NCBIfam" id="TIGR01484">
    <property type="entry name" value="HAD-SF-IIB"/>
    <property type="match status" value="1"/>
</dbReference>
<dbReference type="KEGG" id="vpi:BW732_08995"/>
<dbReference type="PROSITE" id="PS01228">
    <property type="entry name" value="COF_1"/>
    <property type="match status" value="1"/>
</dbReference>
<dbReference type="SFLD" id="SFLDS00003">
    <property type="entry name" value="Haloacid_Dehalogenase"/>
    <property type="match status" value="1"/>
</dbReference>